<sequence>MLPALTEAMRGYLAGKLVGRGQHIEDRRKRGIEDMVKHENGNLHGCIDIKDVNPANIYD</sequence>
<name>A0ABQ6CJ70_9HYPH</name>
<reference evidence="2" key="1">
    <citation type="journal article" date="2019" name="Int. J. Syst. Evol. Microbiol.">
        <title>The Global Catalogue of Microorganisms (GCM) 10K type strain sequencing project: providing services to taxonomists for standard genome sequencing and annotation.</title>
        <authorList>
            <consortium name="The Broad Institute Genomics Platform"/>
            <consortium name="The Broad Institute Genome Sequencing Center for Infectious Disease"/>
            <person name="Wu L."/>
            <person name="Ma J."/>
        </authorList>
    </citation>
    <scope>NUCLEOTIDE SEQUENCE [LARGE SCALE GENOMIC DNA]</scope>
    <source>
        <strain evidence="2">NBRC 101365</strain>
    </source>
</reference>
<keyword evidence="2" id="KW-1185">Reference proteome</keyword>
<evidence type="ECO:0000313" key="1">
    <source>
        <dbReference type="EMBL" id="GLS18910.1"/>
    </source>
</evidence>
<accession>A0ABQ6CJ70</accession>
<organism evidence="1 2">
    <name type="scientific">Labrys miyagiensis</name>
    <dbReference type="NCBI Taxonomy" id="346912"/>
    <lineage>
        <taxon>Bacteria</taxon>
        <taxon>Pseudomonadati</taxon>
        <taxon>Pseudomonadota</taxon>
        <taxon>Alphaproteobacteria</taxon>
        <taxon>Hyphomicrobiales</taxon>
        <taxon>Xanthobacteraceae</taxon>
        <taxon>Labrys</taxon>
    </lineage>
</organism>
<dbReference type="RefSeq" id="WP_284311774.1">
    <property type="nucleotide sequence ID" value="NZ_BSPC01000015.1"/>
</dbReference>
<protein>
    <submittedName>
        <fullName evidence="1">Uncharacterized protein</fullName>
    </submittedName>
</protein>
<proteinExistence type="predicted"/>
<comment type="caution">
    <text evidence="1">The sequence shown here is derived from an EMBL/GenBank/DDBJ whole genome shotgun (WGS) entry which is preliminary data.</text>
</comment>
<gene>
    <name evidence="1" type="ORF">GCM10007874_19270</name>
</gene>
<dbReference type="EMBL" id="BSPC01000015">
    <property type="protein sequence ID" value="GLS18910.1"/>
    <property type="molecule type" value="Genomic_DNA"/>
</dbReference>
<dbReference type="Proteomes" id="UP001156882">
    <property type="component" value="Unassembled WGS sequence"/>
</dbReference>
<evidence type="ECO:0000313" key="2">
    <source>
        <dbReference type="Proteomes" id="UP001156882"/>
    </source>
</evidence>